<evidence type="ECO:0000256" key="4">
    <source>
        <dbReference type="ARBA" id="ARBA00022801"/>
    </source>
</evidence>
<dbReference type="OrthoDB" id="9758209at2"/>
<evidence type="ECO:0000256" key="6">
    <source>
        <dbReference type="ARBA" id="ARBA00023049"/>
    </source>
</evidence>
<organism evidence="9 10">
    <name type="scientific">Maribacter aquivivus</name>
    <dbReference type="NCBI Taxonomy" id="228958"/>
    <lineage>
        <taxon>Bacteria</taxon>
        <taxon>Pseudomonadati</taxon>
        <taxon>Bacteroidota</taxon>
        <taxon>Flavobacteriia</taxon>
        <taxon>Flavobacteriales</taxon>
        <taxon>Flavobacteriaceae</taxon>
        <taxon>Maribacter</taxon>
    </lineage>
</organism>
<gene>
    <name evidence="9" type="ORF">SAMN04488007_0769</name>
</gene>
<keyword evidence="9" id="KW-0808">Transferase</keyword>
<reference evidence="10" key="1">
    <citation type="submission" date="2016-11" db="EMBL/GenBank/DDBJ databases">
        <authorList>
            <person name="Varghese N."/>
            <person name="Submissions S."/>
        </authorList>
    </citation>
    <scope>NUCLEOTIDE SEQUENCE [LARGE SCALE GENOMIC DNA]</scope>
    <source>
        <strain evidence="10">DSM 16478</strain>
    </source>
</reference>
<dbReference type="InterPro" id="IPR029062">
    <property type="entry name" value="Class_I_gatase-like"/>
</dbReference>
<sequence>MKSFDKSILSKFTKIKVAFTHLILSPLFLILSFIQQSKAQVVPNPNEVIGFEIGSDFNLATYDQSINYFEKLATTSDMVEMRYAGKTSEGREWQYVLISTPENLQKIDHYKSISQQLAHPENLTREMAKGLAKEGKAIVDISGGLHASEVAGAQHIITLAYELVNNAKTEKYQAIFEDVILILWPSLNPDGQDIIANWYLGNVGTPYETAPTPWLYQKYVGHDNNRDAYMLNQLESRVVGSTWREWEPSIIHVHHQSSPFPTRIWLPPFAEPVAPQTPPLMAREVNMIGMAMAQELETEGLPGAVHMGKGFDAWYPGYIDYMPMMQNIPSFWTETSLYKFATPHFYTIKDFPKERADLRIESLYSSPWKGGWWRLGDAVQYMQTASIAVLDYASKYKETLLFNKYQAGVTTIEKYKQEPPYAYFIKQKQRDPVRPVEFLKRLAFNGIKISQLDSETFFEGNTYPKGTWVIPMAQEFGELARQLIDIQEYTDLRESPDGPLEQPYDAAGWTLPYQMEVEVVAAMSPLPESISSSLIPVKGIALEENTDTSIDLSKADFIGGAGFDTNEVAAGIVPLPGTLKGSGGTLVIDPKENNSFRIIGDAMNQNLAIGFNGKQQTYGISNASRSQIQKWVKDYAVNARLTSTKPKTKVHSRIAVYDPWTASMDMGWTRWLLDNFNIPYVIIRNADINNGSLNDRFDVILMASEKPGIIENGFQKGMAPPQYAGGLKGMGVRNIDSFVSAGGTLVCLNKSTSFAINELHLPIENNVQELTKSQFFTGGSILEVTNNNQHPIMAGMPEKSGVFVFGSPVFKTLDGFDGEILSKYQEKGSPLLSGYLVGEEYMNDKAAAVDVRYKDGHVILFGFQPQWRGQSMGTYRALFNALLYTNSIAKNHEVLEEWSTTEDEKTEKELEVKSIEQKQISN</sequence>
<keyword evidence="4" id="KW-0378">Hydrolase</keyword>
<dbReference type="Proteomes" id="UP000184314">
    <property type="component" value="Unassembled WGS sequence"/>
</dbReference>
<dbReference type="SUPFAM" id="SSF53187">
    <property type="entry name" value="Zn-dependent exopeptidases"/>
    <property type="match status" value="1"/>
</dbReference>
<accession>A0A1M6KFM4</accession>
<evidence type="ECO:0000256" key="5">
    <source>
        <dbReference type="ARBA" id="ARBA00022833"/>
    </source>
</evidence>
<dbReference type="AlphaFoldDB" id="A0A1M6KFM4"/>
<comment type="cofactor">
    <cofactor evidence="1">
        <name>Zn(2+)</name>
        <dbReference type="ChEBI" id="CHEBI:29105"/>
    </cofactor>
</comment>
<dbReference type="PANTHER" id="PTHR11705:SF143">
    <property type="entry name" value="SLL0236 PROTEIN"/>
    <property type="match status" value="1"/>
</dbReference>
<name>A0A1M6KFM4_9FLAO</name>
<keyword evidence="10" id="KW-1185">Reference proteome</keyword>
<keyword evidence="3" id="KW-0645">Protease</keyword>
<comment type="similarity">
    <text evidence="2">Belongs to the peptidase M14 family.</text>
</comment>
<evidence type="ECO:0000256" key="3">
    <source>
        <dbReference type="ARBA" id="ARBA00022670"/>
    </source>
</evidence>
<dbReference type="Gene3D" id="3.40.630.10">
    <property type="entry name" value="Zn peptidases"/>
    <property type="match status" value="1"/>
</dbReference>
<dbReference type="GO" id="GO:0004181">
    <property type="term" value="F:metallocarboxypeptidase activity"/>
    <property type="evidence" value="ECO:0007669"/>
    <property type="project" value="InterPro"/>
</dbReference>
<keyword evidence="6" id="KW-0482">Metalloprotease</keyword>
<evidence type="ECO:0000256" key="1">
    <source>
        <dbReference type="ARBA" id="ARBA00001947"/>
    </source>
</evidence>
<dbReference type="GO" id="GO:0006508">
    <property type="term" value="P:proteolysis"/>
    <property type="evidence" value="ECO:0007669"/>
    <property type="project" value="UniProtKB-KW"/>
</dbReference>
<dbReference type="InterPro" id="IPR000834">
    <property type="entry name" value="Peptidase_M14"/>
</dbReference>
<dbReference type="Pfam" id="PF00246">
    <property type="entry name" value="Peptidase_M14"/>
    <property type="match status" value="1"/>
</dbReference>
<dbReference type="GO" id="GO:0005615">
    <property type="term" value="C:extracellular space"/>
    <property type="evidence" value="ECO:0007669"/>
    <property type="project" value="TreeGrafter"/>
</dbReference>
<feature type="compositionally biased region" description="Basic and acidic residues" evidence="7">
    <location>
        <begin position="902"/>
        <end position="916"/>
    </location>
</feature>
<evidence type="ECO:0000313" key="10">
    <source>
        <dbReference type="Proteomes" id="UP000184314"/>
    </source>
</evidence>
<evidence type="ECO:0000313" key="9">
    <source>
        <dbReference type="EMBL" id="SHJ57726.1"/>
    </source>
</evidence>
<dbReference type="GO" id="GO:0008270">
    <property type="term" value="F:zinc ion binding"/>
    <property type="evidence" value="ECO:0007669"/>
    <property type="project" value="InterPro"/>
</dbReference>
<evidence type="ECO:0000259" key="8">
    <source>
        <dbReference type="Pfam" id="PF00246"/>
    </source>
</evidence>
<keyword evidence="9" id="KW-0315">Glutamine amidotransferase</keyword>
<dbReference type="CDD" id="cd06240">
    <property type="entry name" value="M14-like"/>
    <property type="match status" value="1"/>
</dbReference>
<dbReference type="SUPFAM" id="SSF52317">
    <property type="entry name" value="Class I glutamine amidotransferase-like"/>
    <property type="match status" value="1"/>
</dbReference>
<dbReference type="RefSeq" id="WP_084134934.1">
    <property type="nucleotide sequence ID" value="NZ_FQZX01000001.1"/>
</dbReference>
<feature type="region of interest" description="Disordered" evidence="7">
    <location>
        <begin position="900"/>
        <end position="922"/>
    </location>
</feature>
<evidence type="ECO:0000256" key="2">
    <source>
        <dbReference type="ARBA" id="ARBA00005988"/>
    </source>
</evidence>
<proteinExistence type="inferred from homology"/>
<keyword evidence="5" id="KW-0862">Zinc</keyword>
<dbReference type="PANTHER" id="PTHR11705">
    <property type="entry name" value="PROTEASE FAMILY M14 CARBOXYPEPTIDASE A,B"/>
    <property type="match status" value="1"/>
</dbReference>
<dbReference type="EMBL" id="FQZX01000001">
    <property type="protein sequence ID" value="SHJ57726.1"/>
    <property type="molecule type" value="Genomic_DNA"/>
</dbReference>
<evidence type="ECO:0000256" key="7">
    <source>
        <dbReference type="SAM" id="MobiDB-lite"/>
    </source>
</evidence>
<protein>
    <submittedName>
        <fullName evidence="9">Uncharacterized conserved protein, conains N-terminal glutamine amidotransferase (GATase1)-like domain</fullName>
    </submittedName>
</protein>
<dbReference type="GO" id="GO:0016740">
    <property type="term" value="F:transferase activity"/>
    <property type="evidence" value="ECO:0007669"/>
    <property type="project" value="UniProtKB-KW"/>
</dbReference>
<dbReference type="STRING" id="228958.SAMN04488007_0769"/>
<feature type="domain" description="Peptidase M14" evidence="8">
    <location>
        <begin position="67"/>
        <end position="201"/>
    </location>
</feature>